<sequence>MSLWSMSRVDVRTSPAVVSHAVAAPVLAHSVLAAPAAVSHQSRVDVRTSPALVAPVVTHYAAPAPLHYAAPAPLHYAAPAPIHLAGHYAHAW</sequence>
<protein>
    <submittedName>
        <fullName evidence="1">Uncharacterized protein</fullName>
    </submittedName>
</protein>
<gene>
    <name evidence="1" type="ORF">LSINAPIS_LOCUS15375</name>
</gene>
<keyword evidence="2" id="KW-1185">Reference proteome</keyword>
<reference evidence="1 2" key="1">
    <citation type="submission" date="2017-07" db="EMBL/GenBank/DDBJ databases">
        <authorList>
            <person name="Talla V."/>
            <person name="Backstrom N."/>
        </authorList>
    </citation>
    <scope>NUCLEOTIDE SEQUENCE [LARGE SCALE GENOMIC DNA]</scope>
</reference>
<evidence type="ECO:0000313" key="1">
    <source>
        <dbReference type="EMBL" id="VVD05924.1"/>
    </source>
</evidence>
<proteinExistence type="predicted"/>
<name>A0A5E4R5R8_9NEOP</name>
<evidence type="ECO:0000313" key="2">
    <source>
        <dbReference type="Proteomes" id="UP000324832"/>
    </source>
</evidence>
<organism evidence="1 2">
    <name type="scientific">Leptidea sinapis</name>
    <dbReference type="NCBI Taxonomy" id="189913"/>
    <lineage>
        <taxon>Eukaryota</taxon>
        <taxon>Metazoa</taxon>
        <taxon>Ecdysozoa</taxon>
        <taxon>Arthropoda</taxon>
        <taxon>Hexapoda</taxon>
        <taxon>Insecta</taxon>
        <taxon>Pterygota</taxon>
        <taxon>Neoptera</taxon>
        <taxon>Endopterygota</taxon>
        <taxon>Lepidoptera</taxon>
        <taxon>Glossata</taxon>
        <taxon>Ditrysia</taxon>
        <taxon>Papilionoidea</taxon>
        <taxon>Pieridae</taxon>
        <taxon>Dismorphiinae</taxon>
        <taxon>Leptidea</taxon>
    </lineage>
</organism>
<dbReference type="Proteomes" id="UP000324832">
    <property type="component" value="Unassembled WGS sequence"/>
</dbReference>
<accession>A0A5E4R5R8</accession>
<dbReference type="EMBL" id="FZQP02007045">
    <property type="protein sequence ID" value="VVD05924.1"/>
    <property type="molecule type" value="Genomic_DNA"/>
</dbReference>
<dbReference type="AlphaFoldDB" id="A0A5E4R5R8"/>